<dbReference type="FunFam" id="3.30.200.20:FF:000212">
    <property type="entry name" value="Proline-rich receptor-like protein kinase PERK8"/>
    <property type="match status" value="1"/>
</dbReference>
<evidence type="ECO:0000256" key="7">
    <source>
        <dbReference type="ARBA" id="ARBA00022741"/>
    </source>
</evidence>
<feature type="compositionally biased region" description="Pro residues" evidence="15">
    <location>
        <begin position="235"/>
        <end position="249"/>
    </location>
</feature>
<dbReference type="SUPFAM" id="SSF56112">
    <property type="entry name" value="Protein kinase-like (PK-like)"/>
    <property type="match status" value="1"/>
</dbReference>
<keyword evidence="8" id="KW-0418">Kinase</keyword>
<dbReference type="FunFam" id="1.10.510.10:FF:000173">
    <property type="entry name" value="proline-rich receptor-like protein kinase PERK8"/>
    <property type="match status" value="1"/>
</dbReference>
<evidence type="ECO:0000256" key="8">
    <source>
        <dbReference type="ARBA" id="ARBA00022777"/>
    </source>
</evidence>
<feature type="compositionally biased region" description="Pro residues" evidence="15">
    <location>
        <begin position="129"/>
        <end position="150"/>
    </location>
</feature>
<name>A0A9Q0HJF3_9POAL</name>
<proteinExistence type="predicted"/>
<dbReference type="PROSITE" id="PS50011">
    <property type="entry name" value="PROTEIN_KINASE_DOM"/>
    <property type="match status" value="1"/>
</dbReference>
<feature type="domain" description="Protein kinase" evidence="17">
    <location>
        <begin position="379"/>
        <end position="656"/>
    </location>
</feature>
<gene>
    <name evidence="18" type="ORF">LUZ63_019841</name>
</gene>
<dbReference type="InterPro" id="IPR011009">
    <property type="entry name" value="Kinase-like_dom_sf"/>
</dbReference>
<feature type="compositionally biased region" description="Pro residues" evidence="15">
    <location>
        <begin position="49"/>
        <end position="119"/>
    </location>
</feature>
<evidence type="ECO:0000256" key="12">
    <source>
        <dbReference type="ARBA" id="ARBA00047899"/>
    </source>
</evidence>
<keyword evidence="3" id="KW-1003">Cell membrane</keyword>
<comment type="caution">
    <text evidence="18">The sequence shown here is derived from an EMBL/GenBank/DDBJ whole genome shotgun (WGS) entry which is preliminary data.</text>
</comment>
<evidence type="ECO:0000256" key="2">
    <source>
        <dbReference type="ARBA" id="ARBA00012513"/>
    </source>
</evidence>
<feature type="region of interest" description="Disordered" evidence="15">
    <location>
        <begin position="18"/>
        <end position="262"/>
    </location>
</feature>
<accession>A0A9Q0HJF3</accession>
<comment type="catalytic activity">
    <reaction evidence="13">
        <text>L-seryl-[protein] + ATP = O-phospho-L-seryl-[protein] + ADP + H(+)</text>
        <dbReference type="Rhea" id="RHEA:17989"/>
        <dbReference type="Rhea" id="RHEA-COMP:9863"/>
        <dbReference type="Rhea" id="RHEA-COMP:11604"/>
        <dbReference type="ChEBI" id="CHEBI:15378"/>
        <dbReference type="ChEBI" id="CHEBI:29999"/>
        <dbReference type="ChEBI" id="CHEBI:30616"/>
        <dbReference type="ChEBI" id="CHEBI:83421"/>
        <dbReference type="ChEBI" id="CHEBI:456216"/>
        <dbReference type="EC" id="2.7.11.1"/>
    </reaction>
</comment>
<comment type="catalytic activity">
    <reaction evidence="12">
        <text>L-threonyl-[protein] + ATP = O-phospho-L-threonyl-[protein] + ADP + H(+)</text>
        <dbReference type="Rhea" id="RHEA:46608"/>
        <dbReference type="Rhea" id="RHEA-COMP:11060"/>
        <dbReference type="Rhea" id="RHEA-COMP:11605"/>
        <dbReference type="ChEBI" id="CHEBI:15378"/>
        <dbReference type="ChEBI" id="CHEBI:30013"/>
        <dbReference type="ChEBI" id="CHEBI:30616"/>
        <dbReference type="ChEBI" id="CHEBI:61977"/>
        <dbReference type="ChEBI" id="CHEBI:456216"/>
        <dbReference type="EC" id="2.7.11.1"/>
    </reaction>
</comment>
<dbReference type="OrthoDB" id="4062651at2759"/>
<comment type="subcellular location">
    <subcellularLocation>
        <location evidence="1">Cell membrane</location>
        <topology evidence="1">Single-pass membrane protein</topology>
    </subcellularLocation>
</comment>
<feature type="region of interest" description="Disordered" evidence="15">
    <location>
        <begin position="305"/>
        <end position="334"/>
    </location>
</feature>
<evidence type="ECO:0000313" key="19">
    <source>
        <dbReference type="Proteomes" id="UP001151287"/>
    </source>
</evidence>
<feature type="compositionally biased region" description="Pro residues" evidence="15">
    <location>
        <begin position="161"/>
        <end position="226"/>
    </location>
</feature>
<evidence type="ECO:0000256" key="5">
    <source>
        <dbReference type="ARBA" id="ARBA00022679"/>
    </source>
</evidence>
<dbReference type="InterPro" id="IPR001245">
    <property type="entry name" value="Ser-Thr/Tyr_kinase_cat_dom"/>
</dbReference>
<evidence type="ECO:0000256" key="3">
    <source>
        <dbReference type="ARBA" id="ARBA00022475"/>
    </source>
</evidence>
<dbReference type="InterPro" id="IPR017441">
    <property type="entry name" value="Protein_kinase_ATP_BS"/>
</dbReference>
<dbReference type="PANTHER" id="PTHR47982">
    <property type="entry name" value="PROLINE-RICH RECEPTOR-LIKE PROTEIN KINASE PERK4"/>
    <property type="match status" value="1"/>
</dbReference>
<dbReference type="GO" id="GO:0005524">
    <property type="term" value="F:ATP binding"/>
    <property type="evidence" value="ECO:0007669"/>
    <property type="project" value="UniProtKB-UniRule"/>
</dbReference>
<dbReference type="EMBL" id="JAMQYH010000005">
    <property type="protein sequence ID" value="KAJ1688451.1"/>
    <property type="molecule type" value="Genomic_DNA"/>
</dbReference>
<evidence type="ECO:0000256" key="16">
    <source>
        <dbReference type="SAM" id="Phobius"/>
    </source>
</evidence>
<feature type="compositionally biased region" description="Low complexity" evidence="15">
    <location>
        <begin position="250"/>
        <end position="262"/>
    </location>
</feature>
<feature type="binding site" evidence="14">
    <location>
        <position position="407"/>
    </location>
    <ligand>
        <name>ATP</name>
        <dbReference type="ChEBI" id="CHEBI:30616"/>
    </ligand>
</feature>
<dbReference type="Gene3D" id="3.30.200.20">
    <property type="entry name" value="Phosphorylase Kinase, domain 1"/>
    <property type="match status" value="1"/>
</dbReference>
<evidence type="ECO:0000256" key="15">
    <source>
        <dbReference type="SAM" id="MobiDB-lite"/>
    </source>
</evidence>
<dbReference type="AlphaFoldDB" id="A0A9Q0HJF3"/>
<evidence type="ECO:0000256" key="1">
    <source>
        <dbReference type="ARBA" id="ARBA00004162"/>
    </source>
</evidence>
<dbReference type="InterPro" id="IPR000719">
    <property type="entry name" value="Prot_kinase_dom"/>
</dbReference>
<dbReference type="SMART" id="SM00220">
    <property type="entry name" value="S_TKc"/>
    <property type="match status" value="1"/>
</dbReference>
<feature type="compositionally biased region" description="Pro residues" evidence="15">
    <location>
        <begin position="23"/>
        <end position="40"/>
    </location>
</feature>
<dbReference type="Proteomes" id="UP001151287">
    <property type="component" value="Unassembled WGS sequence"/>
</dbReference>
<keyword evidence="6 16" id="KW-0812">Transmembrane</keyword>
<evidence type="ECO:0000256" key="4">
    <source>
        <dbReference type="ARBA" id="ARBA00022527"/>
    </source>
</evidence>
<sequence length="709" mass="76320">MGYGYSYGYGYGSGVGYSYGYASPPPPSPDPFLSLSPPPFSASSSSYSSPPPPPIPQSPNSPPAAPPPCPYLSKSPPSPPPLSPSPPLLDSPPPPALQPPPASSPPPPDTLPPPPPPATVKPRVALYYSPPPPPIQLPPPPSSAPPPSLPPVSTEPYSYISPPPPPLTIRSPPPSTPPPPVPVPVPAAEPTPVPASPPPPVPTAPPPILPPPTPPPVEPPVSPPTSSPVAVAYTPPAPKHIPKSPPPPARTTTRPAATNPNNNASAQNIVISKEAAAAIVVVAGLVTLSFVGAAFWFVKQRRRPETEEPIRYPPPNFMPSPTLGSQLSDTSFQRSPAFPGTKYSSSSYGYPSYTPSEVGLGISKLWFTYEDLCIFTNGFSRQNLLGEGGFGCVYRGCLPDGRQVAVKQLRLGSGQGEREFKAEVDIISRVHHRHLVSLVGYCISDNERMLVYDFVPNNTLYYHLHGNSGTVLSWRTRVKIAAGAARGIAYLHEDCHPRIIHRDIKSSNILLDNNFEAQVSDFGLARLAMDANSHVTTRVMGTFGYLAPEYALSGKLTAKSDVYSFGVVLLELITGRKPVDSSRPLGDESLVEWAKPYLMKALENRDFGELPDSRLENNFDEAEMHRMIEAAAACVRHSACMRPRMSQVVRALDSLLSDTNLTNGVPPGQSEIFDEPQTEEIRMFQMREFGDYSSEMSHASSSRRHRENL</sequence>
<dbReference type="CDD" id="cd14066">
    <property type="entry name" value="STKc_IRAK"/>
    <property type="match status" value="1"/>
</dbReference>
<evidence type="ECO:0000256" key="10">
    <source>
        <dbReference type="ARBA" id="ARBA00022989"/>
    </source>
</evidence>
<keyword evidence="5" id="KW-0808">Transferase</keyword>
<keyword evidence="10 16" id="KW-1133">Transmembrane helix</keyword>
<dbReference type="EC" id="2.7.11.1" evidence="2"/>
<dbReference type="InterPro" id="IPR047117">
    <property type="entry name" value="PERK1-13-like"/>
</dbReference>
<evidence type="ECO:0000256" key="14">
    <source>
        <dbReference type="PROSITE-ProRule" id="PRU10141"/>
    </source>
</evidence>
<feature type="transmembrane region" description="Helical" evidence="16">
    <location>
        <begin position="275"/>
        <end position="298"/>
    </location>
</feature>
<evidence type="ECO:0000313" key="18">
    <source>
        <dbReference type="EMBL" id="KAJ1688451.1"/>
    </source>
</evidence>
<dbReference type="GO" id="GO:0004674">
    <property type="term" value="F:protein serine/threonine kinase activity"/>
    <property type="evidence" value="ECO:0007669"/>
    <property type="project" value="UniProtKB-KW"/>
</dbReference>
<keyword evidence="4" id="KW-0723">Serine/threonine-protein kinase</keyword>
<keyword evidence="19" id="KW-1185">Reference proteome</keyword>
<dbReference type="Gene3D" id="1.10.510.10">
    <property type="entry name" value="Transferase(Phosphotransferase) domain 1"/>
    <property type="match status" value="1"/>
</dbReference>
<evidence type="ECO:0000259" key="17">
    <source>
        <dbReference type="PROSITE" id="PS50011"/>
    </source>
</evidence>
<dbReference type="PANTHER" id="PTHR47982:SF32">
    <property type="entry name" value="NON-SPECIFIC SERINE_THREONINE PROTEIN KINASE"/>
    <property type="match status" value="1"/>
</dbReference>
<dbReference type="GO" id="GO:0005886">
    <property type="term" value="C:plasma membrane"/>
    <property type="evidence" value="ECO:0007669"/>
    <property type="project" value="UniProtKB-SubCell"/>
</dbReference>
<dbReference type="PROSITE" id="PS00107">
    <property type="entry name" value="PROTEIN_KINASE_ATP"/>
    <property type="match status" value="1"/>
</dbReference>
<dbReference type="Pfam" id="PF07714">
    <property type="entry name" value="PK_Tyr_Ser-Thr"/>
    <property type="match status" value="1"/>
</dbReference>
<protein>
    <recommendedName>
        <fullName evidence="2">non-specific serine/threonine protein kinase</fullName>
        <ecNumber evidence="2">2.7.11.1</ecNumber>
    </recommendedName>
</protein>
<keyword evidence="7 14" id="KW-0547">Nucleotide-binding</keyword>
<keyword evidence="9 14" id="KW-0067">ATP-binding</keyword>
<dbReference type="InterPro" id="IPR008271">
    <property type="entry name" value="Ser/Thr_kinase_AS"/>
</dbReference>
<evidence type="ECO:0000256" key="11">
    <source>
        <dbReference type="ARBA" id="ARBA00023136"/>
    </source>
</evidence>
<organism evidence="18 19">
    <name type="scientific">Rhynchospora breviuscula</name>
    <dbReference type="NCBI Taxonomy" id="2022672"/>
    <lineage>
        <taxon>Eukaryota</taxon>
        <taxon>Viridiplantae</taxon>
        <taxon>Streptophyta</taxon>
        <taxon>Embryophyta</taxon>
        <taxon>Tracheophyta</taxon>
        <taxon>Spermatophyta</taxon>
        <taxon>Magnoliopsida</taxon>
        <taxon>Liliopsida</taxon>
        <taxon>Poales</taxon>
        <taxon>Cyperaceae</taxon>
        <taxon>Cyperoideae</taxon>
        <taxon>Rhynchosporeae</taxon>
        <taxon>Rhynchospora</taxon>
    </lineage>
</organism>
<evidence type="ECO:0000256" key="6">
    <source>
        <dbReference type="ARBA" id="ARBA00022692"/>
    </source>
</evidence>
<keyword evidence="11 16" id="KW-0472">Membrane</keyword>
<reference evidence="18" key="1">
    <citation type="journal article" date="2022" name="Cell">
        <title>Repeat-based holocentromeres influence genome architecture and karyotype evolution.</title>
        <authorList>
            <person name="Hofstatter P.G."/>
            <person name="Thangavel G."/>
            <person name="Lux T."/>
            <person name="Neumann P."/>
            <person name="Vondrak T."/>
            <person name="Novak P."/>
            <person name="Zhang M."/>
            <person name="Costa L."/>
            <person name="Castellani M."/>
            <person name="Scott A."/>
            <person name="Toegelov H."/>
            <person name="Fuchs J."/>
            <person name="Mata-Sucre Y."/>
            <person name="Dias Y."/>
            <person name="Vanzela A.L.L."/>
            <person name="Huettel B."/>
            <person name="Almeida C.C.S."/>
            <person name="Simkova H."/>
            <person name="Souza G."/>
            <person name="Pedrosa-Harand A."/>
            <person name="Macas J."/>
            <person name="Mayer K.F.X."/>
            <person name="Houben A."/>
            <person name="Marques A."/>
        </authorList>
    </citation>
    <scope>NUCLEOTIDE SEQUENCE</scope>
    <source>
        <strain evidence="18">RhyBre1mFocal</strain>
    </source>
</reference>
<evidence type="ECO:0000256" key="9">
    <source>
        <dbReference type="ARBA" id="ARBA00022840"/>
    </source>
</evidence>
<evidence type="ECO:0000256" key="13">
    <source>
        <dbReference type="ARBA" id="ARBA00048679"/>
    </source>
</evidence>
<feature type="compositionally biased region" description="Polar residues" evidence="15">
    <location>
        <begin position="322"/>
        <end position="334"/>
    </location>
</feature>
<dbReference type="PROSITE" id="PS00108">
    <property type="entry name" value="PROTEIN_KINASE_ST"/>
    <property type="match status" value="1"/>
</dbReference>